<evidence type="ECO:0000313" key="6">
    <source>
        <dbReference type="EMBL" id="CAE1286617.1"/>
    </source>
</evidence>
<dbReference type="PROSITE" id="PS50002">
    <property type="entry name" value="SH3"/>
    <property type="match status" value="1"/>
</dbReference>
<dbReference type="Proteomes" id="UP000597762">
    <property type="component" value="Unassembled WGS sequence"/>
</dbReference>
<dbReference type="Gene3D" id="1.20.900.10">
    <property type="entry name" value="Dbl homology (DH) domain"/>
    <property type="match status" value="1"/>
</dbReference>
<feature type="domain" description="DH" evidence="5">
    <location>
        <begin position="248"/>
        <end position="437"/>
    </location>
</feature>
<dbReference type="PANTHER" id="PTHR12845">
    <property type="entry name" value="GUANINE NUCLEOTIDE EXCHANGE FACTOR"/>
    <property type="match status" value="1"/>
</dbReference>
<feature type="region of interest" description="Disordered" evidence="3">
    <location>
        <begin position="1"/>
        <end position="35"/>
    </location>
</feature>
<comment type="caution">
    <text evidence="6">The sequence shown here is derived from an EMBL/GenBank/DDBJ whole genome shotgun (WGS) entry which is preliminary data.</text>
</comment>
<dbReference type="Gene3D" id="2.30.29.30">
    <property type="entry name" value="Pleckstrin-homology domain (PH domain)/Phosphotyrosine-binding domain (PTB)"/>
    <property type="match status" value="1"/>
</dbReference>
<dbReference type="SMART" id="SM00326">
    <property type="entry name" value="SH3"/>
    <property type="match status" value="1"/>
</dbReference>
<dbReference type="SUPFAM" id="SSF50729">
    <property type="entry name" value="PH domain-like"/>
    <property type="match status" value="1"/>
</dbReference>
<dbReference type="InterPro" id="IPR036028">
    <property type="entry name" value="SH3-like_dom_sf"/>
</dbReference>
<feature type="region of interest" description="Disordered" evidence="3">
    <location>
        <begin position="64"/>
        <end position="92"/>
    </location>
</feature>
<sequence>MKKSEEINGGPPPIPPRDRISEAPPLPPRKHEDTVNLRTIVPPTKRTSQIFRNDNYLHGQIIDSSSSESVSSVSSAPVVPPRNKPSEIDGKKLNSRYSGDYLSMSGSIFSKSPSEASITSVSPPFQDLQPDYNEDSLYGVSQDRYSSCFEMEPLYQFCGTDTLKKNRERLSNRGSHIYCEIGETEQDESLPEEIPTTISSSIQDSSSSRSSQLGCEFLRPNSQRTLWHEMPQVKNSNILDTISDSERKCQEAIFEVITSEASYLKSLNILMNTFLLSPQFSDKSDKSVLIRQERHELFSNIGAVRETSEKLLADLEARWKKSPLIHDICDIITKHVHQGTFNVYIRYCTNMTYQERMYNKLMKRVEFVSALKEIERNDICQRLPMKTFLLLPMQRITRIPLLIDSICHRLDSASDQYKSAIQARSAINKIVKQCNDGARQMECMEELIAIKSQLQFKVKEFPLISASRYLVKKGEVTEIVSDSNTKNIFKRSKPTKNPLYLFLFNDILLVTKKRGNHYDVVDYCWRAFLDSQHIRDPDKCKLLPQGVPQGARYLMLLVMFENCESKRVEMVLAHNSENDCERWLDVVTSVTVEGNERIYAQWDCPQVQAISRYEAREGDELSLEENDIITVLRKLNDGWYYGEKSDDSEMGWFPAEATKEIDSEHIRARNLRLKYQVEGHIEVE</sequence>
<dbReference type="SUPFAM" id="SSF48065">
    <property type="entry name" value="DBL homology domain (DH-domain)"/>
    <property type="match status" value="1"/>
</dbReference>
<organism evidence="6 7">
    <name type="scientific">Acanthosepion pharaonis</name>
    <name type="common">Pharaoh cuttlefish</name>
    <name type="synonym">Sepia pharaonis</name>
    <dbReference type="NCBI Taxonomy" id="158019"/>
    <lineage>
        <taxon>Eukaryota</taxon>
        <taxon>Metazoa</taxon>
        <taxon>Spiralia</taxon>
        <taxon>Lophotrochozoa</taxon>
        <taxon>Mollusca</taxon>
        <taxon>Cephalopoda</taxon>
        <taxon>Coleoidea</taxon>
        <taxon>Decapodiformes</taxon>
        <taxon>Sepiida</taxon>
        <taxon>Sepiina</taxon>
        <taxon>Sepiidae</taxon>
        <taxon>Acanthosepion</taxon>
    </lineage>
</organism>
<name>A0A812D230_ACAPH</name>
<feature type="compositionally biased region" description="Low complexity" evidence="3">
    <location>
        <begin position="64"/>
        <end position="77"/>
    </location>
</feature>
<dbReference type="CDD" id="cd01221">
    <property type="entry name" value="PH_ephexin"/>
    <property type="match status" value="1"/>
</dbReference>
<dbReference type="EMBL" id="CAHIKZ030002414">
    <property type="protein sequence ID" value="CAE1286617.1"/>
    <property type="molecule type" value="Genomic_DNA"/>
</dbReference>
<evidence type="ECO:0000259" key="4">
    <source>
        <dbReference type="PROSITE" id="PS50002"/>
    </source>
</evidence>
<dbReference type="Pfam" id="PF00018">
    <property type="entry name" value="SH3_1"/>
    <property type="match status" value="1"/>
</dbReference>
<gene>
    <name evidence="6" type="ORF">SPHA_46113</name>
</gene>
<feature type="domain" description="SH3" evidence="4">
    <location>
        <begin position="602"/>
        <end position="663"/>
    </location>
</feature>
<dbReference type="InterPro" id="IPR001452">
    <property type="entry name" value="SH3_domain"/>
</dbReference>
<dbReference type="InterPro" id="IPR047271">
    <property type="entry name" value="Ephexin-like"/>
</dbReference>
<dbReference type="CDD" id="cd00160">
    <property type="entry name" value="RhoGEF"/>
    <property type="match status" value="1"/>
</dbReference>
<dbReference type="SUPFAM" id="SSF50044">
    <property type="entry name" value="SH3-domain"/>
    <property type="match status" value="1"/>
</dbReference>
<dbReference type="Pfam" id="PF00621">
    <property type="entry name" value="RhoGEF"/>
    <property type="match status" value="1"/>
</dbReference>
<dbReference type="SMART" id="SM00325">
    <property type="entry name" value="RhoGEF"/>
    <property type="match status" value="1"/>
</dbReference>
<proteinExistence type="predicted"/>
<dbReference type="OrthoDB" id="27593at2759"/>
<dbReference type="Gene3D" id="2.30.30.40">
    <property type="entry name" value="SH3 Domains"/>
    <property type="match status" value="1"/>
</dbReference>
<dbReference type="GO" id="GO:0005085">
    <property type="term" value="F:guanyl-nucleotide exchange factor activity"/>
    <property type="evidence" value="ECO:0007669"/>
    <property type="project" value="InterPro"/>
</dbReference>
<protein>
    <submittedName>
        <fullName evidence="6">NGEF</fullName>
    </submittedName>
</protein>
<keyword evidence="1 2" id="KW-0728">SH3 domain</keyword>
<dbReference type="InterPro" id="IPR047270">
    <property type="entry name" value="PH_ephexin"/>
</dbReference>
<dbReference type="InterPro" id="IPR000219">
    <property type="entry name" value="DH_dom"/>
</dbReference>
<keyword evidence="7" id="KW-1185">Reference proteome</keyword>
<dbReference type="PANTHER" id="PTHR12845:SF5">
    <property type="entry name" value="EPHEXIN, ISOFORM D"/>
    <property type="match status" value="1"/>
</dbReference>
<evidence type="ECO:0000259" key="5">
    <source>
        <dbReference type="PROSITE" id="PS50010"/>
    </source>
</evidence>
<dbReference type="CDD" id="cd11793">
    <property type="entry name" value="SH3_ephexin1_like"/>
    <property type="match status" value="1"/>
</dbReference>
<evidence type="ECO:0000256" key="3">
    <source>
        <dbReference type="SAM" id="MobiDB-lite"/>
    </source>
</evidence>
<accession>A0A812D230</accession>
<dbReference type="PROSITE" id="PS50010">
    <property type="entry name" value="DH_2"/>
    <property type="match status" value="1"/>
</dbReference>
<dbReference type="AlphaFoldDB" id="A0A812D230"/>
<evidence type="ECO:0000313" key="7">
    <source>
        <dbReference type="Proteomes" id="UP000597762"/>
    </source>
</evidence>
<reference evidence="6" key="1">
    <citation type="submission" date="2021-01" db="EMBL/GenBank/DDBJ databases">
        <authorList>
            <person name="Li R."/>
            <person name="Bekaert M."/>
        </authorList>
    </citation>
    <scope>NUCLEOTIDE SEQUENCE</scope>
    <source>
        <strain evidence="6">Farmed</strain>
    </source>
</reference>
<dbReference type="InterPro" id="IPR035899">
    <property type="entry name" value="DBL_dom_sf"/>
</dbReference>
<evidence type="ECO:0000256" key="1">
    <source>
        <dbReference type="ARBA" id="ARBA00022443"/>
    </source>
</evidence>
<evidence type="ECO:0000256" key="2">
    <source>
        <dbReference type="PROSITE-ProRule" id="PRU00192"/>
    </source>
</evidence>
<dbReference type="InterPro" id="IPR011993">
    <property type="entry name" value="PH-like_dom_sf"/>
</dbReference>